<dbReference type="NCBIfam" id="TIGR01444">
    <property type="entry name" value="fkbM_fam"/>
    <property type="match status" value="1"/>
</dbReference>
<keyword evidence="1" id="KW-0812">Transmembrane</keyword>
<dbReference type="SUPFAM" id="SSF53335">
    <property type="entry name" value="S-adenosyl-L-methionine-dependent methyltransferases"/>
    <property type="match status" value="1"/>
</dbReference>
<gene>
    <name evidence="4" type="primary">LOC111131634</name>
</gene>
<evidence type="ECO:0000313" key="3">
    <source>
        <dbReference type="Proteomes" id="UP000694844"/>
    </source>
</evidence>
<dbReference type="GO" id="GO:0005886">
    <property type="term" value="C:plasma membrane"/>
    <property type="evidence" value="ECO:0007669"/>
    <property type="project" value="TreeGrafter"/>
</dbReference>
<dbReference type="GO" id="GO:0016197">
    <property type="term" value="P:endosomal transport"/>
    <property type="evidence" value="ECO:0007669"/>
    <property type="project" value="TreeGrafter"/>
</dbReference>
<dbReference type="PANTHER" id="PTHR34009">
    <property type="entry name" value="PROTEIN STAR"/>
    <property type="match status" value="1"/>
</dbReference>
<name>A0A8B8E334_CRAVI</name>
<keyword evidence="1" id="KW-1133">Transmembrane helix</keyword>
<evidence type="ECO:0000259" key="2">
    <source>
        <dbReference type="Pfam" id="PF05050"/>
    </source>
</evidence>
<dbReference type="PANTHER" id="PTHR34009:SF2">
    <property type="entry name" value="PROTEIN STAR"/>
    <property type="match status" value="1"/>
</dbReference>
<dbReference type="KEGG" id="cvn:111131634"/>
<dbReference type="InterPro" id="IPR006342">
    <property type="entry name" value="FkbM_mtfrase"/>
</dbReference>
<dbReference type="GO" id="GO:0006888">
    <property type="term" value="P:endoplasmic reticulum to Golgi vesicle-mediated transport"/>
    <property type="evidence" value="ECO:0007669"/>
    <property type="project" value="TreeGrafter"/>
</dbReference>
<evidence type="ECO:0000313" key="4">
    <source>
        <dbReference type="RefSeq" id="XP_022334962.1"/>
    </source>
</evidence>
<dbReference type="InterPro" id="IPR029063">
    <property type="entry name" value="SAM-dependent_MTases_sf"/>
</dbReference>
<proteinExistence type="predicted"/>
<dbReference type="RefSeq" id="XP_022334962.1">
    <property type="nucleotide sequence ID" value="XM_022479254.1"/>
</dbReference>
<dbReference type="Pfam" id="PF05050">
    <property type="entry name" value="Methyltransf_21"/>
    <property type="match status" value="1"/>
</dbReference>
<accession>A0A8B8E334</accession>
<keyword evidence="3" id="KW-1185">Reference proteome</keyword>
<dbReference type="GO" id="GO:0005794">
    <property type="term" value="C:Golgi apparatus"/>
    <property type="evidence" value="ECO:0007669"/>
    <property type="project" value="TreeGrafter"/>
</dbReference>
<sequence>MRTSPDHCMGQCGKRNQRLVIFMIIFSSTILYILYQKDYSDLHKYLLPPHPRKTPENRDEKFSQAGQEDAVFSIFSKEDGFFIEMGAFDGKHHSNTLWLEQRHGWRGLLVEPNPDLCRQIDSHMRNAWRLCACISNKHKSVEFVKDDLFGAVKEAEKHEKLLSNPEITKIPCYSMKEVLEKIEVGHVDYFSLDVEGSELHVLESLKDDLVSGRLSVDVWTIEFLIKSGSYVDFEKSAEKLSRIQHFFAEVGGYFLHSSLKLPTGDAVDVVFVNTKTWCKSHDNLPNGKLCTKNQ</sequence>
<dbReference type="AlphaFoldDB" id="A0A8B8E334"/>
<reference evidence="4" key="1">
    <citation type="submission" date="2025-08" db="UniProtKB">
        <authorList>
            <consortium name="RefSeq"/>
        </authorList>
    </citation>
    <scope>IDENTIFICATION</scope>
    <source>
        <tissue evidence="4">Whole sample</tissue>
    </source>
</reference>
<dbReference type="Proteomes" id="UP000694844">
    <property type="component" value="Chromosome 4"/>
</dbReference>
<keyword evidence="1" id="KW-0472">Membrane</keyword>
<organism evidence="3 4">
    <name type="scientific">Crassostrea virginica</name>
    <name type="common">Eastern oyster</name>
    <dbReference type="NCBI Taxonomy" id="6565"/>
    <lineage>
        <taxon>Eukaryota</taxon>
        <taxon>Metazoa</taxon>
        <taxon>Spiralia</taxon>
        <taxon>Lophotrochozoa</taxon>
        <taxon>Mollusca</taxon>
        <taxon>Bivalvia</taxon>
        <taxon>Autobranchia</taxon>
        <taxon>Pteriomorphia</taxon>
        <taxon>Ostreida</taxon>
        <taxon>Ostreoidea</taxon>
        <taxon>Ostreidae</taxon>
        <taxon>Crassostrea</taxon>
    </lineage>
</organism>
<dbReference type="InterPro" id="IPR053202">
    <property type="entry name" value="EGF_Rcpt_Signaling_Reg"/>
</dbReference>
<dbReference type="GO" id="GO:0005789">
    <property type="term" value="C:endoplasmic reticulum membrane"/>
    <property type="evidence" value="ECO:0007669"/>
    <property type="project" value="TreeGrafter"/>
</dbReference>
<dbReference type="GeneID" id="111131634"/>
<feature type="domain" description="Methyltransferase FkbM" evidence="2">
    <location>
        <begin position="85"/>
        <end position="250"/>
    </location>
</feature>
<feature type="transmembrane region" description="Helical" evidence="1">
    <location>
        <begin position="19"/>
        <end position="35"/>
    </location>
</feature>
<protein>
    <submittedName>
        <fullName evidence="4">Uncharacterized protein LOC111131634 isoform X1</fullName>
    </submittedName>
</protein>
<evidence type="ECO:0000256" key="1">
    <source>
        <dbReference type="SAM" id="Phobius"/>
    </source>
</evidence>
<dbReference type="OrthoDB" id="6092138at2759"/>
<dbReference type="GO" id="GO:0031902">
    <property type="term" value="C:late endosome membrane"/>
    <property type="evidence" value="ECO:0007669"/>
    <property type="project" value="TreeGrafter"/>
</dbReference>
<dbReference type="Gene3D" id="3.40.50.150">
    <property type="entry name" value="Vaccinia Virus protein VP39"/>
    <property type="match status" value="1"/>
</dbReference>